<dbReference type="InterPro" id="IPR036038">
    <property type="entry name" value="Aminotransferase-like"/>
</dbReference>
<dbReference type="PIRSF" id="PIRSF006468">
    <property type="entry name" value="BCAT1"/>
    <property type="match status" value="1"/>
</dbReference>
<dbReference type="PANTHER" id="PTHR11825">
    <property type="entry name" value="SUBGROUP IIII AMINOTRANSFERASE"/>
    <property type="match status" value="1"/>
</dbReference>
<evidence type="ECO:0000256" key="2">
    <source>
        <dbReference type="ARBA" id="ARBA00004824"/>
    </source>
</evidence>
<feature type="modified residue" description="N6-(pyridoxal phosphate)lysine" evidence="15">
    <location>
        <position position="205"/>
    </location>
</feature>
<dbReference type="NCBIfam" id="TIGR01123">
    <property type="entry name" value="ilvE_II"/>
    <property type="match status" value="1"/>
</dbReference>
<dbReference type="UniPathway" id="UPA00049">
    <property type="reaction ID" value="UER00062"/>
</dbReference>
<dbReference type="GO" id="GO:0052656">
    <property type="term" value="F:L-isoleucine-2-oxoglutarate transaminase activity"/>
    <property type="evidence" value="ECO:0007669"/>
    <property type="project" value="RHEA"/>
</dbReference>
<evidence type="ECO:0000256" key="12">
    <source>
        <dbReference type="ARBA" id="ARBA00048212"/>
    </source>
</evidence>
<dbReference type="Pfam" id="PF01063">
    <property type="entry name" value="Aminotran_4"/>
    <property type="match status" value="1"/>
</dbReference>
<dbReference type="PANTHER" id="PTHR11825:SF44">
    <property type="entry name" value="BRANCHED-CHAIN-AMINO-ACID AMINOTRANSFERASE"/>
    <property type="match status" value="1"/>
</dbReference>
<dbReference type="Proteomes" id="UP000005332">
    <property type="component" value="Unassembled WGS sequence"/>
</dbReference>
<dbReference type="UniPathway" id="UPA00048">
    <property type="reaction ID" value="UER00073"/>
</dbReference>
<evidence type="ECO:0000256" key="13">
    <source>
        <dbReference type="ARBA" id="ARBA00048798"/>
    </source>
</evidence>
<comment type="caution">
    <text evidence="16">The sequence shown here is derived from an EMBL/GenBank/DDBJ whole genome shotgun (WGS) entry which is preliminary data.</text>
</comment>
<dbReference type="PATRIC" id="fig|997355.3.peg.1572"/>
<evidence type="ECO:0000256" key="14">
    <source>
        <dbReference type="ARBA" id="ARBA00049229"/>
    </source>
</evidence>
<dbReference type="InterPro" id="IPR005786">
    <property type="entry name" value="B_amino_transII"/>
</dbReference>
<name>G4CYJ1_9ACTN</name>
<evidence type="ECO:0000256" key="6">
    <source>
        <dbReference type="ARBA" id="ARBA00013053"/>
    </source>
</evidence>
<evidence type="ECO:0000256" key="15">
    <source>
        <dbReference type="PIRSR" id="PIRSR006468-1"/>
    </source>
</evidence>
<dbReference type="SUPFAM" id="SSF56752">
    <property type="entry name" value="D-aminoacid aminotransferase-like PLP-dependent enzymes"/>
    <property type="match status" value="1"/>
</dbReference>
<evidence type="ECO:0000256" key="10">
    <source>
        <dbReference type="ARBA" id="ARBA00022898"/>
    </source>
</evidence>
<organism evidence="16 17">
    <name type="scientific">Cutibacterium avidum ATCC 25577</name>
    <dbReference type="NCBI Taxonomy" id="997355"/>
    <lineage>
        <taxon>Bacteria</taxon>
        <taxon>Bacillati</taxon>
        <taxon>Actinomycetota</taxon>
        <taxon>Actinomycetes</taxon>
        <taxon>Propionibacteriales</taxon>
        <taxon>Propionibacteriaceae</taxon>
        <taxon>Cutibacterium</taxon>
    </lineage>
</organism>
<dbReference type="GO" id="GO:0009099">
    <property type="term" value="P:L-valine biosynthetic process"/>
    <property type="evidence" value="ECO:0007669"/>
    <property type="project" value="UniProtKB-UniPathway"/>
</dbReference>
<comment type="pathway">
    <text evidence="3">Amino-acid biosynthesis; L-valine biosynthesis; L-valine from pyruvate: step 4/4.</text>
</comment>
<dbReference type="EC" id="2.6.1.42" evidence="6"/>
<keyword evidence="7 16" id="KW-0032">Aminotransferase</keyword>
<dbReference type="GO" id="GO:0052655">
    <property type="term" value="F:L-valine-2-oxoglutarate transaminase activity"/>
    <property type="evidence" value="ECO:0007669"/>
    <property type="project" value="RHEA"/>
</dbReference>
<keyword evidence="10" id="KW-0663">Pyridoxal phosphate</keyword>
<evidence type="ECO:0000256" key="4">
    <source>
        <dbReference type="ARBA" id="ARBA00005072"/>
    </source>
</evidence>
<evidence type="ECO:0000313" key="16">
    <source>
        <dbReference type="EMBL" id="EGY77402.1"/>
    </source>
</evidence>
<dbReference type="InterPro" id="IPR043131">
    <property type="entry name" value="BCAT-like_N"/>
</dbReference>
<dbReference type="InterPro" id="IPR043132">
    <property type="entry name" value="BCAT-like_C"/>
</dbReference>
<dbReference type="NCBIfam" id="NF009897">
    <property type="entry name" value="PRK13357.1"/>
    <property type="match status" value="1"/>
</dbReference>
<sequence length="365" mass="39895">MAMSLRFASADDLTWSSDERIALEHATPRFGEVFIDHMALATWQAGDGWGDDAVVNYRGLDINPGGAVLHYAQEIFEGLKAYRHADGSVWLFRPDQNGERFALSAERLALPKLPIEDFVNACVRLAEVDARWVPDPGEDGEKSLYLRPFMIANQDFLGVAPATRVLFSVIGSPVGAYFVGGVKPVRILVERQQARTAPGGTGEAKCGGNYAASLRSQIEAQARGCAQVLFVDAVEHRWIEELGGMNFMAVSKDGQLITPELTGTILRGITRRSILEVAPDLGLEPVERKLGIDEMLDGVRSGEFPEVFACGTAAVVTPIGSFLDGDDEVTVAEPTGKTTMEIRRRLLDIQFGRAEDTRGWLKRVC</sequence>
<dbReference type="InterPro" id="IPR001544">
    <property type="entry name" value="Aminotrans_IV"/>
</dbReference>
<dbReference type="Gene3D" id="3.20.10.10">
    <property type="entry name" value="D-amino Acid Aminotransferase, subunit A, domain 2"/>
    <property type="match status" value="1"/>
</dbReference>
<dbReference type="GO" id="GO:0052654">
    <property type="term" value="F:L-leucine-2-oxoglutarate transaminase activity"/>
    <property type="evidence" value="ECO:0007669"/>
    <property type="project" value="RHEA"/>
</dbReference>
<protein>
    <recommendedName>
        <fullName evidence="6">branched-chain-amino-acid transaminase</fullName>
        <ecNumber evidence="6">2.6.1.42</ecNumber>
    </recommendedName>
</protein>
<dbReference type="AlphaFoldDB" id="G4CYJ1"/>
<evidence type="ECO:0000256" key="9">
    <source>
        <dbReference type="ARBA" id="ARBA00022679"/>
    </source>
</evidence>
<dbReference type="GO" id="GO:0009098">
    <property type="term" value="P:L-leucine biosynthetic process"/>
    <property type="evidence" value="ECO:0007669"/>
    <property type="project" value="UniProtKB-UniPathway"/>
</dbReference>
<evidence type="ECO:0000256" key="1">
    <source>
        <dbReference type="ARBA" id="ARBA00001933"/>
    </source>
</evidence>
<evidence type="ECO:0000256" key="11">
    <source>
        <dbReference type="ARBA" id="ARBA00023304"/>
    </source>
</evidence>
<reference evidence="16 17" key="1">
    <citation type="submission" date="2011-06" db="EMBL/GenBank/DDBJ databases">
        <authorList>
            <person name="Muzny D."/>
            <person name="Qin X."/>
            <person name="Deng J."/>
            <person name="Jiang H."/>
            <person name="Liu Y."/>
            <person name="Qu J."/>
            <person name="Song X.-Z."/>
            <person name="Zhang L."/>
            <person name="Thornton R."/>
            <person name="Coyle M."/>
            <person name="Francisco L."/>
            <person name="Jackson L."/>
            <person name="Javaid M."/>
            <person name="Korchina V."/>
            <person name="Kovar C."/>
            <person name="Mata R."/>
            <person name="Mathew T."/>
            <person name="Ngo R."/>
            <person name="Nguyen L."/>
            <person name="Nguyen N."/>
            <person name="Okwuonu G."/>
            <person name="Ongeri F."/>
            <person name="Pham C."/>
            <person name="Simmons D."/>
            <person name="Wilczek-Boney K."/>
            <person name="Hale W."/>
            <person name="Jakkamsetti A."/>
            <person name="Pham P."/>
            <person name="Ruth R."/>
            <person name="San Lucas F."/>
            <person name="Warren J."/>
            <person name="Zhang J."/>
            <person name="Zhao Z."/>
            <person name="Zhou C."/>
            <person name="Zhu D."/>
            <person name="Lee S."/>
            <person name="Bess C."/>
            <person name="Blankenburg K."/>
            <person name="Forbes L."/>
            <person name="Fu Q."/>
            <person name="Gubbala S."/>
            <person name="Hirani K."/>
            <person name="Jayaseelan J.C."/>
            <person name="Lara F."/>
            <person name="Munidasa M."/>
            <person name="Palculict T."/>
            <person name="Patil S."/>
            <person name="Pu L.-L."/>
            <person name="Saada N."/>
            <person name="Tang L."/>
            <person name="Weissenberger G."/>
            <person name="Zhu Y."/>
            <person name="Hemphill L."/>
            <person name="Shang Y."/>
            <person name="Youmans B."/>
            <person name="Ayvaz T."/>
            <person name="Ross M."/>
            <person name="Santibanez J."/>
            <person name="Aqrawi P."/>
            <person name="Gross S."/>
            <person name="Joshi V."/>
            <person name="Fowler G."/>
            <person name="Nazareth L."/>
            <person name="Reid J."/>
            <person name="Worley K."/>
            <person name="Petrosino J."/>
            <person name="Highlander S."/>
            <person name="Gibbs R."/>
        </authorList>
    </citation>
    <scope>NUCLEOTIDE SEQUENCE [LARGE SCALE GENOMIC DNA]</scope>
    <source>
        <strain evidence="16 17">ATCC 25577</strain>
    </source>
</reference>
<keyword evidence="11" id="KW-0100">Branched-chain amino acid biosynthesis</keyword>
<evidence type="ECO:0000256" key="5">
    <source>
        <dbReference type="ARBA" id="ARBA00009320"/>
    </source>
</evidence>
<dbReference type="EMBL" id="AGBA01000014">
    <property type="protein sequence ID" value="EGY77402.1"/>
    <property type="molecule type" value="Genomic_DNA"/>
</dbReference>
<comment type="pathway">
    <text evidence="2">Amino-acid biosynthesis; L-isoleucine biosynthesis; L-isoleucine from 2-oxobutanoate: step 4/4.</text>
</comment>
<gene>
    <name evidence="16" type="primary">ilvE</name>
    <name evidence="16" type="ORF">HMPREF9153_1598</name>
</gene>
<dbReference type="UniPathway" id="UPA00047">
    <property type="reaction ID" value="UER00058"/>
</dbReference>
<dbReference type="Gene3D" id="3.30.470.10">
    <property type="match status" value="1"/>
</dbReference>
<comment type="similarity">
    <text evidence="5">Belongs to the class-IV pyridoxal-phosphate-dependent aminotransferase family.</text>
</comment>
<comment type="catalytic activity">
    <reaction evidence="13">
        <text>L-isoleucine + 2-oxoglutarate = (S)-3-methyl-2-oxopentanoate + L-glutamate</text>
        <dbReference type="Rhea" id="RHEA:24801"/>
        <dbReference type="ChEBI" id="CHEBI:16810"/>
        <dbReference type="ChEBI" id="CHEBI:29985"/>
        <dbReference type="ChEBI" id="CHEBI:35146"/>
        <dbReference type="ChEBI" id="CHEBI:58045"/>
        <dbReference type="EC" id="2.6.1.42"/>
    </reaction>
</comment>
<accession>G4CYJ1</accession>
<evidence type="ECO:0000256" key="8">
    <source>
        <dbReference type="ARBA" id="ARBA00022605"/>
    </source>
</evidence>
<comment type="catalytic activity">
    <reaction evidence="12">
        <text>L-valine + 2-oxoglutarate = 3-methyl-2-oxobutanoate + L-glutamate</text>
        <dbReference type="Rhea" id="RHEA:24813"/>
        <dbReference type="ChEBI" id="CHEBI:11851"/>
        <dbReference type="ChEBI" id="CHEBI:16810"/>
        <dbReference type="ChEBI" id="CHEBI:29985"/>
        <dbReference type="ChEBI" id="CHEBI:57762"/>
        <dbReference type="EC" id="2.6.1.42"/>
    </reaction>
</comment>
<comment type="catalytic activity">
    <reaction evidence="14">
        <text>L-leucine + 2-oxoglutarate = 4-methyl-2-oxopentanoate + L-glutamate</text>
        <dbReference type="Rhea" id="RHEA:18321"/>
        <dbReference type="ChEBI" id="CHEBI:16810"/>
        <dbReference type="ChEBI" id="CHEBI:17865"/>
        <dbReference type="ChEBI" id="CHEBI:29985"/>
        <dbReference type="ChEBI" id="CHEBI:57427"/>
        <dbReference type="EC" id="2.6.1.42"/>
    </reaction>
</comment>
<keyword evidence="8" id="KW-0028">Amino-acid biosynthesis</keyword>
<dbReference type="InterPro" id="IPR033939">
    <property type="entry name" value="BCAT_family"/>
</dbReference>
<dbReference type="HOGENOM" id="CLU_031922_0_2_11"/>
<comment type="pathway">
    <text evidence="4">Amino-acid biosynthesis; L-leucine biosynthesis; L-leucine from 3-methyl-2-oxobutanoate: step 4/4.</text>
</comment>
<evidence type="ECO:0000313" key="17">
    <source>
        <dbReference type="Proteomes" id="UP000005332"/>
    </source>
</evidence>
<evidence type="ECO:0000256" key="3">
    <source>
        <dbReference type="ARBA" id="ARBA00004931"/>
    </source>
</evidence>
<evidence type="ECO:0000256" key="7">
    <source>
        <dbReference type="ARBA" id="ARBA00022576"/>
    </source>
</evidence>
<comment type="cofactor">
    <cofactor evidence="1">
        <name>pyridoxal 5'-phosphate</name>
        <dbReference type="ChEBI" id="CHEBI:597326"/>
    </cofactor>
</comment>
<proteinExistence type="inferred from homology"/>
<dbReference type="CDD" id="cd01557">
    <property type="entry name" value="BCAT_beta_family"/>
    <property type="match status" value="1"/>
</dbReference>
<dbReference type="GO" id="GO:0009097">
    <property type="term" value="P:isoleucine biosynthetic process"/>
    <property type="evidence" value="ECO:0007669"/>
    <property type="project" value="UniProtKB-UniPathway"/>
</dbReference>
<keyword evidence="9 16" id="KW-0808">Transferase</keyword>
<keyword evidence="17" id="KW-1185">Reference proteome</keyword>